<dbReference type="GO" id="GO:0030544">
    <property type="term" value="F:Hsp70 protein binding"/>
    <property type="evidence" value="ECO:0007669"/>
    <property type="project" value="InterPro"/>
</dbReference>
<comment type="caution">
    <text evidence="10">The sequence shown here is derived from an EMBL/GenBank/DDBJ whole genome shotgun (WGS) entry which is preliminary data.</text>
</comment>
<dbReference type="FunFam" id="2.10.230.10:FF:000001">
    <property type="entry name" value="DnaJ subfamily A member 2"/>
    <property type="match status" value="1"/>
</dbReference>
<dbReference type="InterPro" id="IPR036869">
    <property type="entry name" value="J_dom_sf"/>
</dbReference>
<dbReference type="Pfam" id="PF00226">
    <property type="entry name" value="DnaJ"/>
    <property type="match status" value="1"/>
</dbReference>
<dbReference type="PANTHER" id="PTHR43888">
    <property type="entry name" value="DNAJ-LIKE-2, ISOFORM A-RELATED"/>
    <property type="match status" value="1"/>
</dbReference>
<dbReference type="GO" id="GO:0008270">
    <property type="term" value="F:zinc ion binding"/>
    <property type="evidence" value="ECO:0007669"/>
    <property type="project" value="UniProtKB-KW"/>
</dbReference>
<dbReference type="SUPFAM" id="SSF47661">
    <property type="entry name" value="t-snare proteins"/>
    <property type="match status" value="1"/>
</dbReference>
<proteinExistence type="predicted"/>
<sequence length="585" mass="68014">MACDNINSFGFNEINEVRDELNLMLKISNEIENIHCSLLVSLPHHMNLQDNLNNLNDKSSQLRSISLRIRNLLFKIKCKEKYFKGIQYEINKNQLKYLRDQYHNLLIKINENDEKYRLLSKQRLDRQLHLLGRQASNDQLNEFVVVPDIMIKNSEQEQLLYNQSKQIDHLENTLLQLKDLFNDFNYFVEYQKMVVDTTLYDILGVEPNATQEKIAQACRQKSREHHPDRGGDHEKMQKVNLARGILTDREKRKLYDQYGLNGMQSRLENETFPFPNFHNERTVKKGNDIKHVLKISLEELYMGSTKTIKIERDIVCKNCKGTGCHDGVSRQCGKCDGTGIEMLIHRMGPFIQQIQSQCSLCNGNGNIIDEKNRCKTCFGKRVCREEKLFDVNIVHGSQNGEIIKFIGEANQIPNGTSGTLYVILKQEPHSIFNRKNDNLIMKMEINLTESLCGFQRLIKLLDGHQILIDHPRGKTILPNSYHCLKGYGMPNRNTHSHGDLIIQFHVKFPDENFHLTENQSKQLESILPSKKQIKLNNNELSESVQITKYDITEENFQNDHQDNTEEDDEDDEAHQQFQGIPCQTQ</sequence>
<keyword evidence="2" id="KW-0677">Repeat</keyword>
<dbReference type="CDD" id="cd06257">
    <property type="entry name" value="DnaJ"/>
    <property type="match status" value="1"/>
</dbReference>
<dbReference type="Pfam" id="PF00684">
    <property type="entry name" value="DnaJ_CXXCXGXG"/>
    <property type="match status" value="1"/>
</dbReference>
<dbReference type="Gene3D" id="1.10.287.110">
    <property type="entry name" value="DnaJ domain"/>
    <property type="match status" value="1"/>
</dbReference>
<dbReference type="AlphaFoldDB" id="A0A818G5G4"/>
<evidence type="ECO:0000256" key="3">
    <source>
        <dbReference type="ARBA" id="ARBA00022771"/>
    </source>
</evidence>
<dbReference type="PRINTS" id="PR00625">
    <property type="entry name" value="JDOMAIN"/>
</dbReference>
<dbReference type="Gene3D" id="2.10.230.10">
    <property type="entry name" value="Heat shock protein DnaJ, cysteine-rich domain"/>
    <property type="match status" value="1"/>
</dbReference>
<dbReference type="InterPro" id="IPR010989">
    <property type="entry name" value="SNARE"/>
</dbReference>
<reference evidence="10" key="1">
    <citation type="submission" date="2021-02" db="EMBL/GenBank/DDBJ databases">
        <authorList>
            <person name="Nowell W R."/>
        </authorList>
    </citation>
    <scope>NUCLEOTIDE SEQUENCE</scope>
</reference>
<dbReference type="SUPFAM" id="SSF57938">
    <property type="entry name" value="DnaJ/Hsp40 cysteine-rich domain"/>
    <property type="match status" value="1"/>
</dbReference>
<dbReference type="GO" id="GO:0006457">
    <property type="term" value="P:protein folding"/>
    <property type="evidence" value="ECO:0007669"/>
    <property type="project" value="InterPro"/>
</dbReference>
<dbReference type="SUPFAM" id="SSF46565">
    <property type="entry name" value="Chaperone J-domain"/>
    <property type="match status" value="1"/>
</dbReference>
<dbReference type="PROSITE" id="PS51188">
    <property type="entry name" value="ZF_CR"/>
    <property type="match status" value="1"/>
</dbReference>
<evidence type="ECO:0000313" key="9">
    <source>
        <dbReference type="EMBL" id="CAF0897222.1"/>
    </source>
</evidence>
<dbReference type="InterPro" id="IPR001305">
    <property type="entry name" value="HSP_DnaJ_Cys-rich_dom"/>
</dbReference>
<keyword evidence="3 5" id="KW-0863">Zinc-finger</keyword>
<dbReference type="OrthoDB" id="550424at2759"/>
<protein>
    <submittedName>
        <fullName evidence="10">Uncharacterized protein</fullName>
    </submittedName>
</protein>
<evidence type="ECO:0000313" key="10">
    <source>
        <dbReference type="EMBL" id="CAF3486465.1"/>
    </source>
</evidence>
<accession>A0A818G5G4</accession>
<dbReference type="Proteomes" id="UP000663891">
    <property type="component" value="Unassembled WGS sequence"/>
</dbReference>
<evidence type="ECO:0000256" key="5">
    <source>
        <dbReference type="PROSITE-ProRule" id="PRU00546"/>
    </source>
</evidence>
<dbReference type="InterPro" id="IPR002939">
    <property type="entry name" value="DnaJ_C"/>
</dbReference>
<dbReference type="GO" id="GO:0016192">
    <property type="term" value="P:vesicle-mediated transport"/>
    <property type="evidence" value="ECO:0007669"/>
    <property type="project" value="InterPro"/>
</dbReference>
<dbReference type="Proteomes" id="UP000663881">
    <property type="component" value="Unassembled WGS sequence"/>
</dbReference>
<dbReference type="FunFam" id="2.60.260.20:FF:000003">
    <property type="entry name" value="DnaJ subfamily A member 2"/>
    <property type="match status" value="1"/>
</dbReference>
<name>A0A818G5G4_9BILA</name>
<keyword evidence="4 5" id="KW-0862">Zinc</keyword>
<dbReference type="InterPro" id="IPR036410">
    <property type="entry name" value="HSP_DnaJ_Cys-rich_dom_sf"/>
</dbReference>
<feature type="domain" description="J" evidence="7">
    <location>
        <begin position="198"/>
        <end position="259"/>
    </location>
</feature>
<evidence type="ECO:0000256" key="6">
    <source>
        <dbReference type="SAM" id="MobiDB-lite"/>
    </source>
</evidence>
<dbReference type="SUPFAM" id="SSF49493">
    <property type="entry name" value="HSP40/DnaJ peptide-binding domain"/>
    <property type="match status" value="2"/>
</dbReference>
<dbReference type="InterPro" id="IPR001623">
    <property type="entry name" value="DnaJ_domain"/>
</dbReference>
<gene>
    <name evidence="10" type="ORF">OKA104_LOCUS640</name>
    <name evidence="9" type="ORF">VCS650_LOCUS9103</name>
</gene>
<dbReference type="CDD" id="cd10747">
    <property type="entry name" value="DnaJ_C"/>
    <property type="match status" value="1"/>
</dbReference>
<feature type="compositionally biased region" description="Polar residues" evidence="6">
    <location>
        <begin position="575"/>
        <end position="585"/>
    </location>
</feature>
<dbReference type="PROSITE" id="PS50076">
    <property type="entry name" value="DNAJ_2"/>
    <property type="match status" value="1"/>
</dbReference>
<evidence type="ECO:0000259" key="7">
    <source>
        <dbReference type="PROSITE" id="PS50076"/>
    </source>
</evidence>
<dbReference type="Gene3D" id="2.60.260.20">
    <property type="entry name" value="Urease metallochaperone UreE, N-terminal domain"/>
    <property type="match status" value="2"/>
</dbReference>
<keyword evidence="1 5" id="KW-0479">Metal-binding</keyword>
<dbReference type="EMBL" id="CAJNON010000062">
    <property type="protein sequence ID" value="CAF0897222.1"/>
    <property type="molecule type" value="Genomic_DNA"/>
</dbReference>
<feature type="domain" description="CR-type" evidence="8">
    <location>
        <begin position="303"/>
        <end position="386"/>
    </location>
</feature>
<evidence type="ECO:0000313" key="11">
    <source>
        <dbReference type="Proteomes" id="UP000663881"/>
    </source>
</evidence>
<dbReference type="GO" id="GO:0016020">
    <property type="term" value="C:membrane"/>
    <property type="evidence" value="ECO:0007669"/>
    <property type="project" value="InterPro"/>
</dbReference>
<evidence type="ECO:0000256" key="4">
    <source>
        <dbReference type="ARBA" id="ARBA00022833"/>
    </source>
</evidence>
<organism evidence="10 11">
    <name type="scientific">Adineta steineri</name>
    <dbReference type="NCBI Taxonomy" id="433720"/>
    <lineage>
        <taxon>Eukaryota</taxon>
        <taxon>Metazoa</taxon>
        <taxon>Spiralia</taxon>
        <taxon>Gnathifera</taxon>
        <taxon>Rotifera</taxon>
        <taxon>Eurotatoria</taxon>
        <taxon>Bdelloidea</taxon>
        <taxon>Adinetida</taxon>
        <taxon>Adinetidae</taxon>
        <taxon>Adineta</taxon>
    </lineage>
</organism>
<dbReference type="InterPro" id="IPR008971">
    <property type="entry name" value="HSP40/DnaJ_pept-bd"/>
</dbReference>
<dbReference type="EMBL" id="CAJOAY010000013">
    <property type="protein sequence ID" value="CAF3486465.1"/>
    <property type="molecule type" value="Genomic_DNA"/>
</dbReference>
<dbReference type="InterPro" id="IPR044713">
    <property type="entry name" value="DNJA1/2-like"/>
</dbReference>
<evidence type="ECO:0000256" key="1">
    <source>
        <dbReference type="ARBA" id="ARBA00022723"/>
    </source>
</evidence>
<feature type="zinc finger region" description="CR-type" evidence="5">
    <location>
        <begin position="303"/>
        <end position="386"/>
    </location>
</feature>
<dbReference type="CDD" id="cd10719">
    <property type="entry name" value="DnaJ_zf"/>
    <property type="match status" value="1"/>
</dbReference>
<feature type="region of interest" description="Disordered" evidence="6">
    <location>
        <begin position="550"/>
        <end position="585"/>
    </location>
</feature>
<dbReference type="Pfam" id="PF01556">
    <property type="entry name" value="DnaJ_C"/>
    <property type="match status" value="1"/>
</dbReference>
<evidence type="ECO:0000256" key="2">
    <source>
        <dbReference type="ARBA" id="ARBA00022737"/>
    </source>
</evidence>
<dbReference type="GO" id="GO:0051082">
    <property type="term" value="F:unfolded protein binding"/>
    <property type="evidence" value="ECO:0007669"/>
    <property type="project" value="InterPro"/>
</dbReference>
<dbReference type="SMART" id="SM00271">
    <property type="entry name" value="DnaJ"/>
    <property type="match status" value="1"/>
</dbReference>
<dbReference type="Gene3D" id="1.20.58.70">
    <property type="match status" value="1"/>
</dbReference>
<evidence type="ECO:0000259" key="8">
    <source>
        <dbReference type="PROSITE" id="PS51188"/>
    </source>
</evidence>